<dbReference type="eggNOG" id="ENOG502QPMM">
    <property type="taxonomic scope" value="Eukaryota"/>
</dbReference>
<protein>
    <recommendedName>
        <fullName evidence="4">Threonine/serine exporter-like N-terminal domain-containing protein</fullName>
    </recommendedName>
</protein>
<dbReference type="KEGG" id="pfp:PFL1_04658"/>
<feature type="compositionally biased region" description="Basic and acidic residues" evidence="2">
    <location>
        <begin position="375"/>
        <end position="390"/>
    </location>
</feature>
<keyword evidence="3" id="KW-1133">Transmembrane helix</keyword>
<evidence type="ECO:0000256" key="2">
    <source>
        <dbReference type="SAM" id="MobiDB-lite"/>
    </source>
</evidence>
<feature type="compositionally biased region" description="Basic and acidic residues" evidence="2">
    <location>
        <begin position="341"/>
        <end position="355"/>
    </location>
</feature>
<sequence>MTDSQDSTLNNSSSEENPPLNPPARDPQAPSTNTTTSALVQEGAVSASSANGSRGASRAGRVHFDGSSDASSWRRDQLQLSQAGGGGPTVTARGGARPEGGLSLGSVHRPNHPGPLNLAERLTPLGEKGMPDLSRAKADDTSPMALPPAVAAGPVTAPAPVEVPTLSLTGAKGLDEQGLDNRAFLELQRELQRHEAKSDDGQNGSPTSWPGVRANSGATAPDAARQGAQRHALEQALMEREREREARRQRQAAAFAPDTPGVVSASVSGASTPGGATSESSYDPANDSDLDHIDLVPGETDGMPARIRKKKDEEPAEEQPRGWAKLRSIFGKPADDDELDEKEKGGSGPVPHEEGGPTNWKSVPVQTSSGLHTQDGPRRKPSKFEREAARLVKQHKLAQTRASTLSRINRSHLPDSGDTTPDPMETSMQMDARPIAAGGVLGNLLRLYEQQQREQMEASGRSAATSSVGSESELLMDIPAGGSEAGGAAEAAKEDRVPEAGRNVNAYPSASPLGRTSFSAAPSPGGGSRPTNRRGWSHSGMPSPGIGQTFAQVGGKVGSKVINTSSKVVKGVANEAGFEDVMDERPKAARSGAGVFGALVATTGNLIGAVSPAHAQLGPNPKRPGYTLDRYLLPEMNAKTLKRTAQIVADAGPRPHRTSGFSSPNETRSHSVPGSPPMNGFGGERIESGSTQPGTPPTGTTGANTPKKRPASIMMFPSRSKTSTDANGNTPHHHRRLHLPVPGALTKSWTGHSTVNTPDVYGGPHGDYFGVDNEKLARQEWQRKLKKRAKDKRRKEEIFITMHVAAILQRQEFLLKLSRALMMFGAPTHRIETQIQQTARVLEVNCRCIYLPNLMLLAFGDDTTHTSETKFIKQGGGLDLTKLTDMHSIYWNVIHDKIGVGEASAQLDELMRRKPLIGRWPMVLIGGFASFFICLGTAGFGGSFIDALAAFPLGMFLVYCQSIITTELYSNVFEIVFATLNSFIAAALQYSGIFCYSAVVSGSIVLILPGFIVLSGSLELQAKNLIAGSVRMVYAIIYSLFLGFGLSIGVSIWDLFRGVSDGSQPYDICRHPTDKGWWRKDVPEIFALLTTPGYSIALSLRNQVKVNRKEFPVMVLIACAGWASNHFSAKSPALSGRQDITAALGSLVVGLAANIYGRVFDGRSFVVAVPGILYQLPSGLSNTNGGGILGFANTDNTTTSYSTSGFGVASSLVETALGLTVGLFTSTVISYLFGGRKVRNGGGLFSF</sequence>
<feature type="compositionally biased region" description="Low complexity" evidence="2">
    <location>
        <begin position="7"/>
        <end position="18"/>
    </location>
</feature>
<feature type="transmembrane region" description="Helical" evidence="3">
    <location>
        <begin position="1216"/>
        <end position="1234"/>
    </location>
</feature>
<name>A0A061H614_9BASI</name>
<comment type="similarity">
    <text evidence="1">Belongs to the ThrE exporter (TC 2.A.79) family.</text>
</comment>
<feature type="compositionally biased region" description="Low complexity" evidence="2">
    <location>
        <begin position="689"/>
        <end position="705"/>
    </location>
</feature>
<feature type="compositionally biased region" description="Low complexity" evidence="2">
    <location>
        <begin position="251"/>
        <end position="281"/>
    </location>
</feature>
<feature type="compositionally biased region" description="Polar residues" evidence="2">
    <location>
        <begin position="359"/>
        <end position="372"/>
    </location>
</feature>
<dbReference type="InterPro" id="IPR051361">
    <property type="entry name" value="ThrE/Ser_Exporter"/>
</dbReference>
<feature type="region of interest" description="Disordered" evidence="2">
    <location>
        <begin position="452"/>
        <end position="471"/>
    </location>
</feature>
<dbReference type="EMBL" id="KE361637">
    <property type="protein sequence ID" value="EPQ27914.1"/>
    <property type="molecule type" value="Genomic_DNA"/>
</dbReference>
<keyword evidence="3" id="KW-0472">Membrane</keyword>
<dbReference type="GeneID" id="19318759"/>
<feature type="compositionally biased region" description="Low complexity" evidence="2">
    <location>
        <begin position="143"/>
        <end position="156"/>
    </location>
</feature>
<feature type="transmembrane region" description="Helical" evidence="3">
    <location>
        <begin position="1032"/>
        <end position="1053"/>
    </location>
</feature>
<dbReference type="OrthoDB" id="413008at2759"/>
<dbReference type="AlphaFoldDB" id="A0A061H614"/>
<feature type="region of interest" description="Disordered" evidence="2">
    <location>
        <begin position="650"/>
        <end position="711"/>
    </location>
</feature>
<dbReference type="InterPro" id="IPR010619">
    <property type="entry name" value="ThrE-like_N"/>
</dbReference>
<feature type="compositionally biased region" description="Polar residues" evidence="2">
    <location>
        <begin position="29"/>
        <end position="39"/>
    </location>
</feature>
<feature type="compositionally biased region" description="Low complexity" evidence="2">
    <location>
        <begin position="480"/>
        <end position="490"/>
    </location>
</feature>
<feature type="transmembrane region" description="Helical" evidence="3">
    <location>
        <begin position="920"/>
        <end position="938"/>
    </location>
</feature>
<dbReference type="PANTHER" id="PTHR31082">
    <property type="entry name" value="PHEROMONE-REGULATED MEMBRANE PROTEIN 10"/>
    <property type="match status" value="1"/>
</dbReference>
<proteinExistence type="inferred from homology"/>
<feature type="compositionally biased region" description="Low complexity" evidence="2">
    <location>
        <begin position="43"/>
        <end position="59"/>
    </location>
</feature>
<evidence type="ECO:0000313" key="6">
    <source>
        <dbReference type="Proteomes" id="UP000053664"/>
    </source>
</evidence>
<feature type="region of interest" description="Disordered" evidence="2">
    <location>
        <begin position="192"/>
        <end position="425"/>
    </location>
</feature>
<evidence type="ECO:0000256" key="1">
    <source>
        <dbReference type="ARBA" id="ARBA00034125"/>
    </source>
</evidence>
<keyword evidence="3" id="KW-0812">Transmembrane</keyword>
<feature type="transmembrane region" description="Helical" evidence="3">
    <location>
        <begin position="1140"/>
        <end position="1157"/>
    </location>
</feature>
<accession>A0A061H614</accession>
<dbReference type="PANTHER" id="PTHR31082:SF4">
    <property type="entry name" value="PHEROMONE-REGULATED MEMBRANE PROTEIN 10"/>
    <property type="match status" value="1"/>
</dbReference>
<feature type="compositionally biased region" description="Basic and acidic residues" evidence="2">
    <location>
        <begin position="231"/>
        <end position="248"/>
    </location>
</feature>
<evidence type="ECO:0000313" key="5">
    <source>
        <dbReference type="EMBL" id="EPQ27914.1"/>
    </source>
</evidence>
<gene>
    <name evidence="5" type="ORF">PFL1_04658</name>
</gene>
<dbReference type="RefSeq" id="XP_007880375.1">
    <property type="nucleotide sequence ID" value="XM_007882184.1"/>
</dbReference>
<organism evidence="5 6">
    <name type="scientific">Pseudozyma flocculosa PF-1</name>
    <dbReference type="NCBI Taxonomy" id="1277687"/>
    <lineage>
        <taxon>Eukaryota</taxon>
        <taxon>Fungi</taxon>
        <taxon>Dikarya</taxon>
        <taxon>Basidiomycota</taxon>
        <taxon>Ustilaginomycotina</taxon>
        <taxon>Ustilaginomycetes</taxon>
        <taxon>Ustilaginales</taxon>
        <taxon>Ustilaginaceae</taxon>
        <taxon>Pseudozyma</taxon>
    </lineage>
</organism>
<feature type="domain" description="Threonine/serine exporter-like N-terminal" evidence="4">
    <location>
        <begin position="813"/>
        <end position="1052"/>
    </location>
</feature>
<dbReference type="HOGENOM" id="CLU_007078_0_1_1"/>
<feature type="region of interest" description="Disordered" evidence="2">
    <location>
        <begin position="477"/>
        <end position="541"/>
    </location>
</feature>
<evidence type="ECO:0000256" key="3">
    <source>
        <dbReference type="SAM" id="Phobius"/>
    </source>
</evidence>
<dbReference type="Pfam" id="PF06738">
    <property type="entry name" value="ThrE"/>
    <property type="match status" value="1"/>
</dbReference>
<dbReference type="Proteomes" id="UP000053664">
    <property type="component" value="Unassembled WGS sequence"/>
</dbReference>
<evidence type="ECO:0000259" key="4">
    <source>
        <dbReference type="Pfam" id="PF06738"/>
    </source>
</evidence>
<reference evidence="5 6" key="1">
    <citation type="journal article" date="2013" name="Plant Cell">
        <title>The transition from a phytopathogenic smut ancestor to an anamorphic biocontrol agent deciphered by comparative whole-genome analysis.</title>
        <authorList>
            <person name="Lefebvre F."/>
            <person name="Joly D.L."/>
            <person name="Labbe C."/>
            <person name="Teichmann B."/>
            <person name="Linning R."/>
            <person name="Belzile F."/>
            <person name="Bakkeren G."/>
            <person name="Belanger R.R."/>
        </authorList>
    </citation>
    <scope>NUCLEOTIDE SEQUENCE [LARGE SCALE GENOMIC DNA]</scope>
    <source>
        <strain evidence="5 6">PF-1</strain>
    </source>
</reference>
<dbReference type="GO" id="GO:0022857">
    <property type="term" value="F:transmembrane transporter activity"/>
    <property type="evidence" value="ECO:0007669"/>
    <property type="project" value="InterPro"/>
</dbReference>
<feature type="compositionally biased region" description="Basic and acidic residues" evidence="2">
    <location>
        <begin position="62"/>
        <end position="77"/>
    </location>
</feature>
<feature type="transmembrane region" description="Helical" evidence="3">
    <location>
        <begin position="996"/>
        <end position="1020"/>
    </location>
</feature>
<feature type="region of interest" description="Disordered" evidence="2">
    <location>
        <begin position="1"/>
        <end position="156"/>
    </location>
</feature>
<feature type="compositionally biased region" description="Polar residues" evidence="2">
    <location>
        <begin position="659"/>
        <end position="672"/>
    </location>
</feature>